<proteinExistence type="predicted"/>
<comment type="caution">
    <text evidence="1">The sequence shown here is derived from an EMBL/GenBank/DDBJ whole genome shotgun (WGS) entry which is preliminary data.</text>
</comment>
<sequence length="47" mass="5430">MTLEVCRIDPRTGERTQVREKCEVTPDAVPELSSRMPPCACPRCRRR</sequence>
<gene>
    <name evidence="1" type="ORF">J2S47_002755</name>
</gene>
<evidence type="ECO:0000313" key="2">
    <source>
        <dbReference type="Proteomes" id="UP001231675"/>
    </source>
</evidence>
<organism evidence="1 2">
    <name type="scientific">Streptomyces griseoviridis</name>
    <dbReference type="NCBI Taxonomy" id="45398"/>
    <lineage>
        <taxon>Bacteria</taxon>
        <taxon>Bacillati</taxon>
        <taxon>Actinomycetota</taxon>
        <taxon>Actinomycetes</taxon>
        <taxon>Kitasatosporales</taxon>
        <taxon>Streptomycetaceae</taxon>
        <taxon>Streptomyces</taxon>
    </lineage>
</organism>
<dbReference type="Proteomes" id="UP001231675">
    <property type="component" value="Unassembled WGS sequence"/>
</dbReference>
<dbReference type="EMBL" id="JAURUD010000001">
    <property type="protein sequence ID" value="MDP9682253.1"/>
    <property type="molecule type" value="Genomic_DNA"/>
</dbReference>
<dbReference type="GeneID" id="91551705"/>
<evidence type="ECO:0000313" key="1">
    <source>
        <dbReference type="EMBL" id="MDP9682253.1"/>
    </source>
</evidence>
<dbReference type="RefSeq" id="WP_189414712.1">
    <property type="nucleotide sequence ID" value="NZ_BMSM01000003.1"/>
</dbReference>
<reference evidence="1 2" key="1">
    <citation type="submission" date="2023-07" db="EMBL/GenBank/DDBJ databases">
        <title>Sequencing the genomes of 1000 actinobacteria strains.</title>
        <authorList>
            <person name="Klenk H.-P."/>
        </authorList>
    </citation>
    <scope>NUCLEOTIDE SEQUENCE [LARGE SCALE GENOMIC DNA]</scope>
    <source>
        <strain evidence="1 2">DSM 40229</strain>
    </source>
</reference>
<keyword evidence="2" id="KW-1185">Reference proteome</keyword>
<protein>
    <submittedName>
        <fullName evidence="1">Uncharacterized protein</fullName>
    </submittedName>
</protein>
<name>A0ABT9LEV7_STRGD</name>
<accession>A0ABT9LEV7</accession>